<dbReference type="GO" id="GO:0002938">
    <property type="term" value="P:tRNA guanine ribose methylation"/>
    <property type="evidence" value="ECO:0007669"/>
    <property type="project" value="TreeGrafter"/>
</dbReference>
<organism evidence="8 9">
    <name type="scientific">Candidatus Coprosoma intestinipullorum</name>
    <dbReference type="NCBI Taxonomy" id="2840752"/>
    <lineage>
        <taxon>Bacteria</taxon>
        <taxon>Bacillati</taxon>
        <taxon>Bacillota</taxon>
        <taxon>Bacillota incertae sedis</taxon>
        <taxon>Candidatus Coprosoma</taxon>
    </lineage>
</organism>
<keyword evidence="2" id="KW-0489">Methyltransferase</keyword>
<dbReference type="Gene3D" id="3.40.1280.10">
    <property type="match status" value="1"/>
</dbReference>
<gene>
    <name evidence="8" type="ORF">IAB27_07270</name>
</gene>
<name>A0A9D0ZRX2_9FIRM</name>
<dbReference type="GO" id="GO:0008173">
    <property type="term" value="F:RNA methyltransferase activity"/>
    <property type="evidence" value="ECO:0007669"/>
    <property type="project" value="InterPro"/>
</dbReference>
<feature type="domain" description="tRNA/rRNA methyltransferase SpoU type" evidence="7">
    <location>
        <begin position="28"/>
        <end position="169"/>
    </location>
</feature>
<dbReference type="InterPro" id="IPR033671">
    <property type="entry name" value="TrmH"/>
</dbReference>
<keyword evidence="5" id="KW-0819">tRNA processing</keyword>
<evidence type="ECO:0000256" key="3">
    <source>
        <dbReference type="ARBA" id="ARBA00022679"/>
    </source>
</evidence>
<dbReference type="InterPro" id="IPR029026">
    <property type="entry name" value="tRNA_m1G_MTases_N"/>
</dbReference>
<dbReference type="PANTHER" id="PTHR43453">
    <property type="entry name" value="RRNA METHYLASE-LIKE"/>
    <property type="match status" value="1"/>
</dbReference>
<evidence type="ECO:0000256" key="6">
    <source>
        <dbReference type="ARBA" id="ARBA00022884"/>
    </source>
</evidence>
<sequence>MSYQLSKGELREKKISREEFKNIPRNDIYVVLDSLKCAHNIGTILRLADSLLVKKVYICGDTVHMPNKKIRSSSRGAEKWVPFEYRESSKEVVCELKKLGIEIVAVEVTDDSINYRDFKPKGPVCLVLGREYDGVSQEVLNQADECIHLPLLGMANSINVSAAASVALYDVYSKLEEMKRG</sequence>
<dbReference type="Proteomes" id="UP000886786">
    <property type="component" value="Unassembled WGS sequence"/>
</dbReference>
<dbReference type="AlphaFoldDB" id="A0A9D0ZRX2"/>
<dbReference type="PANTHER" id="PTHR43453:SF1">
    <property type="entry name" value="TRNA_RRNA METHYLTRANSFERASE SPOU TYPE DOMAIN-CONTAINING PROTEIN"/>
    <property type="match status" value="1"/>
</dbReference>
<evidence type="ECO:0000313" key="9">
    <source>
        <dbReference type="Proteomes" id="UP000886786"/>
    </source>
</evidence>
<dbReference type="SUPFAM" id="SSF75217">
    <property type="entry name" value="alpha/beta knot"/>
    <property type="match status" value="1"/>
</dbReference>
<keyword evidence="1" id="KW-0820">tRNA-binding</keyword>
<keyword evidence="4" id="KW-0949">S-adenosyl-L-methionine</keyword>
<keyword evidence="3" id="KW-0808">Transferase</keyword>
<evidence type="ECO:0000256" key="2">
    <source>
        <dbReference type="ARBA" id="ARBA00022603"/>
    </source>
</evidence>
<evidence type="ECO:0000256" key="4">
    <source>
        <dbReference type="ARBA" id="ARBA00022691"/>
    </source>
</evidence>
<comment type="caution">
    <text evidence="8">The sequence shown here is derived from an EMBL/GenBank/DDBJ whole genome shotgun (WGS) entry which is preliminary data.</text>
</comment>
<evidence type="ECO:0000256" key="5">
    <source>
        <dbReference type="ARBA" id="ARBA00022694"/>
    </source>
</evidence>
<dbReference type="InterPro" id="IPR029028">
    <property type="entry name" value="Alpha/beta_knot_MTases"/>
</dbReference>
<reference evidence="8" key="2">
    <citation type="journal article" date="2021" name="PeerJ">
        <title>Extensive microbial diversity within the chicken gut microbiome revealed by metagenomics and culture.</title>
        <authorList>
            <person name="Gilroy R."/>
            <person name="Ravi A."/>
            <person name="Getino M."/>
            <person name="Pursley I."/>
            <person name="Horton D.L."/>
            <person name="Alikhan N.F."/>
            <person name="Baker D."/>
            <person name="Gharbi K."/>
            <person name="Hall N."/>
            <person name="Watson M."/>
            <person name="Adriaenssens E.M."/>
            <person name="Foster-Nyarko E."/>
            <person name="Jarju S."/>
            <person name="Secka A."/>
            <person name="Antonio M."/>
            <person name="Oren A."/>
            <person name="Chaudhuri R.R."/>
            <person name="La Ragione R."/>
            <person name="Hildebrand F."/>
            <person name="Pallen M.J."/>
        </authorList>
    </citation>
    <scope>NUCLEOTIDE SEQUENCE</scope>
    <source>
        <strain evidence="8">CHK147-3167</strain>
    </source>
</reference>
<evidence type="ECO:0000259" key="7">
    <source>
        <dbReference type="Pfam" id="PF00588"/>
    </source>
</evidence>
<dbReference type="GO" id="GO:0000049">
    <property type="term" value="F:tRNA binding"/>
    <property type="evidence" value="ECO:0007669"/>
    <property type="project" value="UniProtKB-KW"/>
</dbReference>
<protein>
    <recommendedName>
        <fullName evidence="7">tRNA/rRNA methyltransferase SpoU type domain-containing protein</fullName>
    </recommendedName>
</protein>
<evidence type="ECO:0000313" key="8">
    <source>
        <dbReference type="EMBL" id="HIQ91403.1"/>
    </source>
</evidence>
<reference evidence="8" key="1">
    <citation type="submission" date="2020-10" db="EMBL/GenBank/DDBJ databases">
        <authorList>
            <person name="Gilroy R."/>
        </authorList>
    </citation>
    <scope>NUCLEOTIDE SEQUENCE</scope>
    <source>
        <strain evidence="8">CHK147-3167</strain>
    </source>
</reference>
<dbReference type="InterPro" id="IPR001537">
    <property type="entry name" value="SpoU_MeTrfase"/>
</dbReference>
<accession>A0A9D0ZRX2</accession>
<keyword evidence="6" id="KW-0694">RNA-binding</keyword>
<dbReference type="Pfam" id="PF00588">
    <property type="entry name" value="SpoU_methylase"/>
    <property type="match status" value="1"/>
</dbReference>
<dbReference type="EMBL" id="DVFV01000124">
    <property type="protein sequence ID" value="HIQ91403.1"/>
    <property type="molecule type" value="Genomic_DNA"/>
</dbReference>
<evidence type="ECO:0000256" key="1">
    <source>
        <dbReference type="ARBA" id="ARBA00022555"/>
    </source>
</evidence>
<proteinExistence type="predicted"/>